<dbReference type="CDD" id="cd16278">
    <property type="entry name" value="metallo-hydrolase-like_MBL-fold"/>
    <property type="match status" value="1"/>
</dbReference>
<dbReference type="InterPro" id="IPR001279">
    <property type="entry name" value="Metallo-B-lactamas"/>
</dbReference>
<reference evidence="2 3" key="1">
    <citation type="submission" date="2024-02" db="EMBL/GenBank/DDBJ databases">
        <title>A novel Gemmatimonadota bacterium.</title>
        <authorList>
            <person name="Du Z.-J."/>
            <person name="Ye Y.-Q."/>
        </authorList>
    </citation>
    <scope>NUCLEOTIDE SEQUENCE [LARGE SCALE GENOMIC DNA]</scope>
    <source>
        <strain evidence="2 3">DH-20</strain>
    </source>
</reference>
<dbReference type="EMBL" id="JBBHLI010000001">
    <property type="protein sequence ID" value="MEK9499800.1"/>
    <property type="molecule type" value="Genomic_DNA"/>
</dbReference>
<sequence length="250" mass="27154">MSLRRIRADNPGPFTLDGSVTYILGRDDVVILDPGPDVDSHIRALVRAVAEAERITVVLTHGHGDHAGGMNALLAAFQALGRAPADLVGAGHPTVRPVAEGEPIPFDGGHLEVVPTPGHTRDHLAWYWPQRRALFAGDHLLGVGDTTWVGEYPGCVADYLASLDRLRTLDLDVVHPGHGPDLHDPADALDRFERHRRDRIEQVRTLREGPDRLRGEALYDRVYGGRVPPGLDGAARASLAVIEEYLDATA</sequence>
<feature type="domain" description="Metallo-beta-lactamase" evidence="1">
    <location>
        <begin position="17"/>
        <end position="178"/>
    </location>
</feature>
<evidence type="ECO:0000259" key="1">
    <source>
        <dbReference type="SMART" id="SM00849"/>
    </source>
</evidence>
<dbReference type="InterPro" id="IPR050662">
    <property type="entry name" value="Sec-metab_biosynth-thioest"/>
</dbReference>
<gene>
    <name evidence="2" type="ORF">WI372_02240</name>
</gene>
<accession>A0ABU9E4Z3</accession>
<keyword evidence="3" id="KW-1185">Reference proteome</keyword>
<dbReference type="Pfam" id="PF00753">
    <property type="entry name" value="Lactamase_B"/>
    <property type="match status" value="1"/>
</dbReference>
<evidence type="ECO:0000313" key="3">
    <source>
        <dbReference type="Proteomes" id="UP001484239"/>
    </source>
</evidence>
<protein>
    <submittedName>
        <fullName evidence="2">MBL fold metallo-hydrolase</fullName>
    </submittedName>
</protein>
<dbReference type="RefSeq" id="WP_405278137.1">
    <property type="nucleotide sequence ID" value="NZ_JBBHLI010000001.1"/>
</dbReference>
<proteinExistence type="predicted"/>
<evidence type="ECO:0000313" key="2">
    <source>
        <dbReference type="EMBL" id="MEK9499800.1"/>
    </source>
</evidence>
<dbReference type="SUPFAM" id="SSF56281">
    <property type="entry name" value="Metallo-hydrolase/oxidoreductase"/>
    <property type="match status" value="1"/>
</dbReference>
<dbReference type="InterPro" id="IPR036866">
    <property type="entry name" value="RibonucZ/Hydroxyglut_hydro"/>
</dbReference>
<dbReference type="PANTHER" id="PTHR23131:SF0">
    <property type="entry name" value="ENDORIBONUCLEASE LACTB2"/>
    <property type="match status" value="1"/>
</dbReference>
<organism evidence="2 3">
    <name type="scientific">Gaopeijia maritima</name>
    <dbReference type="NCBI Taxonomy" id="3119007"/>
    <lineage>
        <taxon>Bacteria</taxon>
        <taxon>Pseudomonadati</taxon>
        <taxon>Gemmatimonadota</taxon>
        <taxon>Longimicrobiia</taxon>
        <taxon>Gaopeijiales</taxon>
        <taxon>Gaopeijiaceae</taxon>
        <taxon>Gaopeijia</taxon>
    </lineage>
</organism>
<comment type="caution">
    <text evidence="2">The sequence shown here is derived from an EMBL/GenBank/DDBJ whole genome shotgun (WGS) entry which is preliminary data.</text>
</comment>
<dbReference type="SMART" id="SM00849">
    <property type="entry name" value="Lactamase_B"/>
    <property type="match status" value="1"/>
</dbReference>
<dbReference type="Proteomes" id="UP001484239">
    <property type="component" value="Unassembled WGS sequence"/>
</dbReference>
<dbReference type="PANTHER" id="PTHR23131">
    <property type="entry name" value="ENDORIBONUCLEASE LACTB2"/>
    <property type="match status" value="1"/>
</dbReference>
<dbReference type="Gene3D" id="3.60.15.10">
    <property type="entry name" value="Ribonuclease Z/Hydroxyacylglutathione hydrolase-like"/>
    <property type="match status" value="1"/>
</dbReference>
<name>A0ABU9E4Z3_9BACT</name>